<evidence type="ECO:0000256" key="2">
    <source>
        <dbReference type="ARBA" id="ARBA00022679"/>
    </source>
</evidence>
<dbReference type="Gene3D" id="3.40.50.10350">
    <property type="entry name" value="Glycerate kinase, domain 1"/>
    <property type="match status" value="1"/>
</dbReference>
<evidence type="ECO:0000256" key="1">
    <source>
        <dbReference type="ARBA" id="ARBA00006284"/>
    </source>
</evidence>
<accession>A0AAN9V8B4</accession>
<dbReference type="Gene3D" id="3.90.1510.10">
    <property type="entry name" value="Glycerate kinase, domain 2"/>
    <property type="match status" value="1"/>
</dbReference>
<dbReference type="Pfam" id="PF02595">
    <property type="entry name" value="Gly_kinase"/>
    <property type="match status" value="1"/>
</dbReference>
<reference evidence="5 6" key="1">
    <citation type="submission" date="2024-02" db="EMBL/GenBank/DDBJ databases">
        <title>De novo assembly and annotation of 12 fungi associated with fruit tree decline syndrome in Ontario, Canada.</title>
        <authorList>
            <person name="Sulman M."/>
            <person name="Ellouze W."/>
            <person name="Ilyukhin E."/>
        </authorList>
    </citation>
    <scope>NUCLEOTIDE SEQUENCE [LARGE SCALE GENOMIC DNA]</scope>
    <source>
        <strain evidence="5 6">M11/M66-122</strain>
    </source>
</reference>
<dbReference type="GO" id="GO:0008887">
    <property type="term" value="F:glycerate kinase activity"/>
    <property type="evidence" value="ECO:0007669"/>
    <property type="project" value="InterPro"/>
</dbReference>
<dbReference type="AlphaFoldDB" id="A0AAN9V8B4"/>
<evidence type="ECO:0000256" key="4">
    <source>
        <dbReference type="SAM" id="MobiDB-lite"/>
    </source>
</evidence>
<evidence type="ECO:0000313" key="5">
    <source>
        <dbReference type="EMBL" id="KAK7755378.1"/>
    </source>
</evidence>
<proteinExistence type="inferred from homology"/>
<dbReference type="Proteomes" id="UP001320420">
    <property type="component" value="Unassembled WGS sequence"/>
</dbReference>
<comment type="similarity">
    <text evidence="1">Belongs to the glycerate kinase type-1 family.</text>
</comment>
<dbReference type="NCBIfam" id="TIGR00045">
    <property type="entry name" value="glycerate kinase"/>
    <property type="match status" value="1"/>
</dbReference>
<name>A0AAN9V8B4_9PEZI</name>
<comment type="caution">
    <text evidence="5">The sequence shown here is derived from an EMBL/GenBank/DDBJ whole genome shotgun (WGS) entry which is preliminary data.</text>
</comment>
<gene>
    <name evidence="5" type="ORF">SLS62_002605</name>
</gene>
<dbReference type="InterPro" id="IPR036129">
    <property type="entry name" value="Glycerate_kinase_sf"/>
</dbReference>
<organism evidence="5 6">
    <name type="scientific">Diatrype stigma</name>
    <dbReference type="NCBI Taxonomy" id="117547"/>
    <lineage>
        <taxon>Eukaryota</taxon>
        <taxon>Fungi</taxon>
        <taxon>Dikarya</taxon>
        <taxon>Ascomycota</taxon>
        <taxon>Pezizomycotina</taxon>
        <taxon>Sordariomycetes</taxon>
        <taxon>Xylariomycetidae</taxon>
        <taxon>Xylariales</taxon>
        <taxon>Diatrypaceae</taxon>
        <taxon>Diatrype</taxon>
    </lineage>
</organism>
<sequence>MHQALDHYKKLLSTPFRSNSSNRSSSFEEASPVVDHHQPPARPQSQSQSQSRSQGLRILIAPSGFKESLEPEEVADCIEEGFRRVLPDDDDNDTAVLRKVPLHDGGEGFCKAIVALHGGELRSLRVTGPDRRPVDSHFGLIGADRKTAVIDMAAAAGLRLVPRDSDGRRDPTTTTTYGVGELIGAALDAGCNRVIVGCGDSGTSDAGAGMLQALGVRLLDRDGRELERAGGGGTLSELQTIALGDIHPRLRGGSSTEHVRIEAICNVKNILCGPSGVARVYGPQKGATPAQVEHLSRALERFASAARPLVDSNSKDGDIALRPGSGASGGLGAGLLLLGAQLCGRAEAMDEYFGWSTNGGGGLFGDDNDDGDEVPWDLVVTAEGSLDYQSARGKMTVEIARRAKSRGIPVLALAGTVGPGAEAVYEAGICSVVSVLDRPLSLDEAISDAKRLLVNGAERAMRTMLLGMALRCNHTMCNTTTTTPSLASTPTPRTPLQHHLIDDDVPVLKSTELDARTCGKLMQAL</sequence>
<feature type="compositionally biased region" description="Low complexity" evidence="4">
    <location>
        <begin position="44"/>
        <end position="54"/>
    </location>
</feature>
<dbReference type="PANTHER" id="PTHR21599:SF0">
    <property type="entry name" value="GLYCERATE KINASE"/>
    <property type="match status" value="1"/>
</dbReference>
<dbReference type="SUPFAM" id="SSF110738">
    <property type="entry name" value="Glycerate kinase I"/>
    <property type="match status" value="1"/>
</dbReference>
<feature type="compositionally biased region" description="Low complexity" evidence="4">
    <location>
        <begin position="16"/>
        <end position="29"/>
    </location>
</feature>
<protein>
    <recommendedName>
        <fullName evidence="7">Glycerate kinase</fullName>
    </recommendedName>
</protein>
<evidence type="ECO:0000256" key="3">
    <source>
        <dbReference type="ARBA" id="ARBA00022777"/>
    </source>
</evidence>
<keyword evidence="3" id="KW-0418">Kinase</keyword>
<evidence type="ECO:0008006" key="7">
    <source>
        <dbReference type="Google" id="ProtNLM"/>
    </source>
</evidence>
<dbReference type="InterPro" id="IPR004381">
    <property type="entry name" value="Glycerate_kinase"/>
</dbReference>
<dbReference type="InterPro" id="IPR018197">
    <property type="entry name" value="Glycerate_kinase_RE-like"/>
</dbReference>
<feature type="region of interest" description="Disordered" evidence="4">
    <location>
        <begin position="14"/>
        <end position="54"/>
    </location>
</feature>
<keyword evidence="6" id="KW-1185">Reference proteome</keyword>
<keyword evidence="2" id="KW-0808">Transferase</keyword>
<dbReference type="GO" id="GO:0031388">
    <property type="term" value="P:organic acid phosphorylation"/>
    <property type="evidence" value="ECO:0007669"/>
    <property type="project" value="InterPro"/>
</dbReference>
<dbReference type="PANTHER" id="PTHR21599">
    <property type="entry name" value="GLYCERATE KINASE"/>
    <property type="match status" value="1"/>
</dbReference>
<dbReference type="InterPro" id="IPR018193">
    <property type="entry name" value="Glyc_kinase_flavodox-like_fold"/>
</dbReference>
<dbReference type="EMBL" id="JAKJXP020000013">
    <property type="protein sequence ID" value="KAK7755378.1"/>
    <property type="molecule type" value="Genomic_DNA"/>
</dbReference>
<evidence type="ECO:0000313" key="6">
    <source>
        <dbReference type="Proteomes" id="UP001320420"/>
    </source>
</evidence>